<feature type="region of interest" description="Disordered" evidence="1">
    <location>
        <begin position="128"/>
        <end position="147"/>
    </location>
</feature>
<dbReference type="EMBL" id="JAKOGI010001196">
    <property type="protein sequence ID" value="KAJ8427048.1"/>
    <property type="molecule type" value="Genomic_DNA"/>
</dbReference>
<evidence type="ECO:0000256" key="1">
    <source>
        <dbReference type="SAM" id="MobiDB-lite"/>
    </source>
</evidence>
<evidence type="ECO:0000256" key="2">
    <source>
        <dbReference type="SAM" id="Phobius"/>
    </source>
</evidence>
<feature type="region of interest" description="Disordered" evidence="1">
    <location>
        <begin position="1"/>
        <end position="68"/>
    </location>
</feature>
<dbReference type="Proteomes" id="UP001153076">
    <property type="component" value="Unassembled WGS sequence"/>
</dbReference>
<comment type="caution">
    <text evidence="3">The sequence shown here is derived from an EMBL/GenBank/DDBJ whole genome shotgun (WGS) entry which is preliminary data.</text>
</comment>
<feature type="transmembrane region" description="Helical" evidence="2">
    <location>
        <begin position="571"/>
        <end position="594"/>
    </location>
</feature>
<accession>A0A9Q1GVU4</accession>
<feature type="transmembrane region" description="Helical" evidence="2">
    <location>
        <begin position="506"/>
        <end position="528"/>
    </location>
</feature>
<feature type="transmembrane region" description="Helical" evidence="2">
    <location>
        <begin position="306"/>
        <end position="326"/>
    </location>
</feature>
<reference evidence="3" key="1">
    <citation type="submission" date="2022-04" db="EMBL/GenBank/DDBJ databases">
        <title>Carnegiea gigantea Genome sequencing and assembly v2.</title>
        <authorList>
            <person name="Copetti D."/>
            <person name="Sanderson M.J."/>
            <person name="Burquez A."/>
            <person name="Wojciechowski M.F."/>
        </authorList>
    </citation>
    <scope>NUCLEOTIDE SEQUENCE</scope>
    <source>
        <strain evidence="3">SGP5-SGP5p</strain>
        <tissue evidence="3">Aerial part</tissue>
    </source>
</reference>
<feature type="transmembrane region" description="Helical" evidence="2">
    <location>
        <begin position="540"/>
        <end position="564"/>
    </location>
</feature>
<keyword evidence="2" id="KW-1133">Transmembrane helix</keyword>
<evidence type="ECO:0000313" key="4">
    <source>
        <dbReference type="Proteomes" id="UP001153076"/>
    </source>
</evidence>
<keyword evidence="2" id="KW-0472">Membrane</keyword>
<feature type="compositionally biased region" description="Basic residues" evidence="1">
    <location>
        <begin position="44"/>
        <end position="68"/>
    </location>
</feature>
<gene>
    <name evidence="3" type="ORF">Cgig2_020906</name>
</gene>
<protein>
    <submittedName>
        <fullName evidence="3">Uncharacterized protein</fullName>
    </submittedName>
</protein>
<dbReference type="AlphaFoldDB" id="A0A9Q1GVU4"/>
<proteinExistence type="predicted"/>
<keyword evidence="2" id="KW-0812">Transmembrane</keyword>
<sequence>MKRERRRKKKKKRGSRRVTFSRKAWLSFHGRTHTRVTERERERKHARKKKKKKKKKKKTKKKVRVRACKKKERESQFTILCLQFASSSLKTQTPTQLVHDCEGTKASQERRESTPAAISPIVTSPPPKCIESGDLSKPPDPLPVTSTAHPLSSTAHFQSYPCFPICFTAMLPCELAPEPLVAPSHSRPLGVSWFATTSQIAIILDLLCRPPYRVLLQLFRAGLAPQFETPSPFSHGVYDFVVDMQPSPTPLCITIWWTFAVATPLDNFDDCPNEVTLQSSDLAPYGHRYYDLGALLYLHITLDQPLLLLILLFHPIMPICSILLNFPMMLPTDLDGSSHNNPSGKDKVAIPTFSWVVKLTMGSLSGDPIPRTQPEHHVYPTESKMESKNKSRLPNYHRKCGILPTPFRFTALKVTTVTLQDATHTVVVSDTSCAEGEVGTTSGPNLEPTPLPSKSLQAGKNQFPPVVSDPEADLPIDDEDDMDIFLNLEGDDDPQHSSEFSKKRSLLLLPSVIAVDFPWATLTSQFWYCIMVHGGCLWHTMMTLVGLSLYMSSLWLVLYGLLLVDACDWSMLLVIHGLSIGLVLWRSCFCAHWWEVYSRANAGALLDLRRQPCRRDHRSVMIVLNLRPCCCLYYYYYGHYFVWCTGEWYFQ</sequence>
<evidence type="ECO:0000313" key="3">
    <source>
        <dbReference type="EMBL" id="KAJ8427048.1"/>
    </source>
</evidence>
<name>A0A9Q1GVU4_9CARY</name>
<feature type="compositionally biased region" description="Basic residues" evidence="1">
    <location>
        <begin position="1"/>
        <end position="20"/>
    </location>
</feature>
<feature type="region of interest" description="Disordered" evidence="1">
    <location>
        <begin position="366"/>
        <end position="391"/>
    </location>
</feature>
<feature type="region of interest" description="Disordered" evidence="1">
    <location>
        <begin position="433"/>
        <end position="463"/>
    </location>
</feature>
<feature type="compositionally biased region" description="Basic and acidic residues" evidence="1">
    <location>
        <begin position="373"/>
        <end position="389"/>
    </location>
</feature>
<organism evidence="3 4">
    <name type="scientific">Carnegiea gigantea</name>
    <dbReference type="NCBI Taxonomy" id="171969"/>
    <lineage>
        <taxon>Eukaryota</taxon>
        <taxon>Viridiplantae</taxon>
        <taxon>Streptophyta</taxon>
        <taxon>Embryophyta</taxon>
        <taxon>Tracheophyta</taxon>
        <taxon>Spermatophyta</taxon>
        <taxon>Magnoliopsida</taxon>
        <taxon>eudicotyledons</taxon>
        <taxon>Gunneridae</taxon>
        <taxon>Pentapetalae</taxon>
        <taxon>Caryophyllales</taxon>
        <taxon>Cactineae</taxon>
        <taxon>Cactaceae</taxon>
        <taxon>Cactoideae</taxon>
        <taxon>Echinocereeae</taxon>
        <taxon>Carnegiea</taxon>
    </lineage>
</organism>
<keyword evidence="4" id="KW-1185">Reference proteome</keyword>